<evidence type="ECO:0000313" key="1">
    <source>
        <dbReference type="EMBL" id="AMR77639.1"/>
    </source>
</evidence>
<dbReference type="EMBL" id="CP014844">
    <property type="protein sequence ID" value="AMR77639.1"/>
    <property type="molecule type" value="Genomic_DNA"/>
</dbReference>
<sequence length="77" mass="8447">MTPQIAAEKADQLIGQYVRELGAYGDRDMVRQALIMLISKAALGIECVAGLERTTKILMETALNVATVVEKRKEPQS</sequence>
<organism evidence="1 2">
    <name type="scientific">Cupriavidus nantongensis</name>
    <dbReference type="NCBI Taxonomy" id="1796606"/>
    <lineage>
        <taxon>Bacteria</taxon>
        <taxon>Pseudomonadati</taxon>
        <taxon>Pseudomonadota</taxon>
        <taxon>Betaproteobacteria</taxon>
        <taxon>Burkholderiales</taxon>
        <taxon>Burkholderiaceae</taxon>
        <taxon>Cupriavidus</taxon>
    </lineage>
</organism>
<accession>A0A142JHS7</accession>
<dbReference type="Proteomes" id="UP000075238">
    <property type="component" value="Chromosome 1"/>
</dbReference>
<dbReference type="STRING" id="1796606.A2G96_07765"/>
<dbReference type="AlphaFoldDB" id="A0A142JHS7"/>
<protein>
    <submittedName>
        <fullName evidence="1">Uncharacterized protein</fullName>
    </submittedName>
</protein>
<evidence type="ECO:0000313" key="2">
    <source>
        <dbReference type="Proteomes" id="UP000075238"/>
    </source>
</evidence>
<reference evidence="1 2" key="1">
    <citation type="submission" date="2016-03" db="EMBL/GenBank/DDBJ databases">
        <title>Complete genome sequence of a novel chlorpyrifos degrading bacterium, Cupriavidus nantongensis sp. X1.</title>
        <authorList>
            <person name="Fang L."/>
        </authorList>
    </citation>
    <scope>NUCLEOTIDE SEQUENCE [LARGE SCALE GENOMIC DNA]</scope>
    <source>
        <strain evidence="1 2">X1</strain>
    </source>
</reference>
<name>A0A142JHS7_9BURK</name>
<keyword evidence="2" id="KW-1185">Reference proteome</keyword>
<dbReference type="KEGG" id="cnan:A2G96_07765"/>
<gene>
    <name evidence="1" type="ORF">A2G96_07765</name>
</gene>
<proteinExistence type="predicted"/>